<keyword evidence="3" id="KW-1185">Reference proteome</keyword>
<protein>
    <submittedName>
        <fullName evidence="2">Uncharacterized protein</fullName>
    </submittedName>
</protein>
<dbReference type="EMBL" id="JANPWB010000001">
    <property type="protein sequence ID" value="KAJ1214264.1"/>
    <property type="molecule type" value="Genomic_DNA"/>
</dbReference>
<dbReference type="Proteomes" id="UP001066276">
    <property type="component" value="Chromosome 1_1"/>
</dbReference>
<evidence type="ECO:0000256" key="1">
    <source>
        <dbReference type="SAM" id="MobiDB-lite"/>
    </source>
</evidence>
<proteinExistence type="predicted"/>
<evidence type="ECO:0000313" key="3">
    <source>
        <dbReference type="Proteomes" id="UP001066276"/>
    </source>
</evidence>
<organism evidence="2 3">
    <name type="scientific">Pleurodeles waltl</name>
    <name type="common">Iberian ribbed newt</name>
    <dbReference type="NCBI Taxonomy" id="8319"/>
    <lineage>
        <taxon>Eukaryota</taxon>
        <taxon>Metazoa</taxon>
        <taxon>Chordata</taxon>
        <taxon>Craniata</taxon>
        <taxon>Vertebrata</taxon>
        <taxon>Euteleostomi</taxon>
        <taxon>Amphibia</taxon>
        <taxon>Batrachia</taxon>
        <taxon>Caudata</taxon>
        <taxon>Salamandroidea</taxon>
        <taxon>Salamandridae</taxon>
        <taxon>Pleurodelinae</taxon>
        <taxon>Pleurodeles</taxon>
    </lineage>
</organism>
<sequence length="117" mass="13291">MSPSSLPQGGRVEEVGEDRGRASRRGEGHPSRECQRRPLRRVLNSRWPRLQYLRLQLLHMRQPFDRSVLALDKRLPGNGTPRNPSHSCWRFQGDGDTSSKNISSRAKHAVLTTAPAR</sequence>
<comment type="caution">
    <text evidence="2">The sequence shown here is derived from an EMBL/GenBank/DDBJ whole genome shotgun (WGS) entry which is preliminary data.</text>
</comment>
<reference evidence="2" key="1">
    <citation type="journal article" date="2022" name="bioRxiv">
        <title>Sequencing and chromosome-scale assembly of the giantPleurodeles waltlgenome.</title>
        <authorList>
            <person name="Brown T."/>
            <person name="Elewa A."/>
            <person name="Iarovenko S."/>
            <person name="Subramanian E."/>
            <person name="Araus A.J."/>
            <person name="Petzold A."/>
            <person name="Susuki M."/>
            <person name="Suzuki K.-i.T."/>
            <person name="Hayashi T."/>
            <person name="Toyoda A."/>
            <person name="Oliveira C."/>
            <person name="Osipova E."/>
            <person name="Leigh N.D."/>
            <person name="Simon A."/>
            <person name="Yun M.H."/>
        </authorList>
    </citation>
    <scope>NUCLEOTIDE SEQUENCE</scope>
    <source>
        <strain evidence="2">20211129_DDA</strain>
        <tissue evidence="2">Liver</tissue>
    </source>
</reference>
<feature type="region of interest" description="Disordered" evidence="1">
    <location>
        <begin position="74"/>
        <end position="117"/>
    </location>
</feature>
<feature type="compositionally biased region" description="Basic and acidic residues" evidence="1">
    <location>
        <begin position="11"/>
        <end position="36"/>
    </location>
</feature>
<gene>
    <name evidence="2" type="ORF">NDU88_001889</name>
</gene>
<dbReference type="AlphaFoldDB" id="A0AAV7WJP0"/>
<feature type="region of interest" description="Disordered" evidence="1">
    <location>
        <begin position="1"/>
        <end position="40"/>
    </location>
</feature>
<name>A0AAV7WJP0_PLEWA</name>
<evidence type="ECO:0000313" key="2">
    <source>
        <dbReference type="EMBL" id="KAJ1214264.1"/>
    </source>
</evidence>
<accession>A0AAV7WJP0</accession>
<feature type="compositionally biased region" description="Polar residues" evidence="1">
    <location>
        <begin position="95"/>
        <end position="104"/>
    </location>
</feature>